<proteinExistence type="predicted"/>
<evidence type="ECO:0000313" key="1">
    <source>
        <dbReference type="EMBL" id="VFU35246.1"/>
    </source>
</evidence>
<dbReference type="AlphaFoldDB" id="A0A6N2L2S9"/>
<protein>
    <submittedName>
        <fullName evidence="1">Uncharacterized protein</fullName>
    </submittedName>
</protein>
<sequence>MDKCKKTGRGTRLLGEQAFPTPAACISMKVPCLSGILEAIVLGIHVMVVYSGVILHAKAGQGQPCLQME</sequence>
<name>A0A6N2L2S9_SALVM</name>
<gene>
    <name evidence="1" type="ORF">SVIM_LOCUS174437</name>
</gene>
<organism evidence="1">
    <name type="scientific">Salix viminalis</name>
    <name type="common">Common osier</name>
    <name type="synonym">Basket willow</name>
    <dbReference type="NCBI Taxonomy" id="40686"/>
    <lineage>
        <taxon>Eukaryota</taxon>
        <taxon>Viridiplantae</taxon>
        <taxon>Streptophyta</taxon>
        <taxon>Embryophyta</taxon>
        <taxon>Tracheophyta</taxon>
        <taxon>Spermatophyta</taxon>
        <taxon>Magnoliopsida</taxon>
        <taxon>eudicotyledons</taxon>
        <taxon>Gunneridae</taxon>
        <taxon>Pentapetalae</taxon>
        <taxon>rosids</taxon>
        <taxon>fabids</taxon>
        <taxon>Malpighiales</taxon>
        <taxon>Salicaceae</taxon>
        <taxon>Saliceae</taxon>
        <taxon>Salix</taxon>
    </lineage>
</organism>
<dbReference type="EMBL" id="CAADRP010001112">
    <property type="protein sequence ID" value="VFU35246.1"/>
    <property type="molecule type" value="Genomic_DNA"/>
</dbReference>
<reference evidence="1" key="1">
    <citation type="submission" date="2019-03" db="EMBL/GenBank/DDBJ databases">
        <authorList>
            <person name="Mank J."/>
            <person name="Almeida P."/>
        </authorList>
    </citation>
    <scope>NUCLEOTIDE SEQUENCE</scope>
    <source>
        <strain evidence="1">78183</strain>
    </source>
</reference>
<accession>A0A6N2L2S9</accession>